<keyword evidence="2" id="KW-1185">Reference proteome</keyword>
<dbReference type="RefSeq" id="WP_022628463.1">
    <property type="nucleotide sequence ID" value="NZ_ATAE01000031.1"/>
</dbReference>
<reference evidence="1 2" key="1">
    <citation type="journal article" date="2013" name="Genome Announc.">
        <title>Genome Sequence of the Extreme Obligate Alkaliphile Bacillus marmarensis Strain DSM 21297.</title>
        <authorList>
            <person name="Wernick D.G."/>
            <person name="Choi K.Y."/>
            <person name="Tat C.A."/>
            <person name="Lafontaine Rivera J.G."/>
            <person name="Liao J.C."/>
        </authorList>
    </citation>
    <scope>NUCLEOTIDE SEQUENCE [LARGE SCALE GENOMIC DNA]</scope>
    <source>
        <strain evidence="1 2">DSM 21297</strain>
    </source>
</reference>
<dbReference type="EMBL" id="ATAE01000031">
    <property type="protein sequence ID" value="ERN52834.1"/>
    <property type="molecule type" value="Genomic_DNA"/>
</dbReference>
<proteinExistence type="predicted"/>
<comment type="caution">
    <text evidence="1">The sequence shown here is derived from an EMBL/GenBank/DDBJ whole genome shotgun (WGS) entry which is preliminary data.</text>
</comment>
<name>U6SMB5_9BACI</name>
<organism evidence="1 2">
    <name type="scientific">Alkalihalophilus marmarensis DSM 21297</name>
    <dbReference type="NCBI Taxonomy" id="1188261"/>
    <lineage>
        <taxon>Bacteria</taxon>
        <taxon>Bacillati</taxon>
        <taxon>Bacillota</taxon>
        <taxon>Bacilli</taxon>
        <taxon>Bacillales</taxon>
        <taxon>Bacillaceae</taxon>
        <taxon>Alkalihalophilus</taxon>
    </lineage>
</organism>
<sequence>MIFRNALASKGQTTDLKNPEPWFMKMFGHQASSGETVTVNSALGVPAVYACVNILANGIATLPFQVFKRTAKGRERDKKHAVAKLLENRPNPYQGPFKFKHLIETHRNLWGNSYINIEWGADGRPKGLWLLNPANTEPVVDIRTNDLWYHTVLPNGENVKIWNGDVVHLTALSTDGIKGKPPIQLIRESIGSAQAVQKFKGKFFKNGVSTTGFLKIPGMLNPDAKEVIRGEWEQANTGINNAQRVAILDAGLDYQSISMPLKDAQFVEVMNFDKKEIATFFNIPMHMVNELERATHTNIEQQAIDFIRNTLSPIYTQYQEEFSYQLFSLREQERYYLKFNLEALLRADKKTQAEFYSIMLDKGVFSINQVLELEDMDTIEGGDKHRVDLNHVSLDIADEYQLGKAGLKGGEENE</sequence>
<dbReference type="InterPro" id="IPR006944">
    <property type="entry name" value="Phage/GTA_portal"/>
</dbReference>
<dbReference type="PATRIC" id="fig|1188261.3.peg.2259"/>
<protein>
    <recommendedName>
        <fullName evidence="3">Phage portal protein, HK97 family</fullName>
    </recommendedName>
</protein>
<evidence type="ECO:0008006" key="3">
    <source>
        <dbReference type="Google" id="ProtNLM"/>
    </source>
</evidence>
<gene>
    <name evidence="1" type="ORF">A33I_14160</name>
</gene>
<evidence type="ECO:0000313" key="2">
    <source>
        <dbReference type="Proteomes" id="UP000017170"/>
    </source>
</evidence>
<dbReference type="InterPro" id="IPR006427">
    <property type="entry name" value="Portal_HK97"/>
</dbReference>
<dbReference type="AlphaFoldDB" id="U6SMB5"/>
<accession>U6SMB5</accession>
<dbReference type="NCBIfam" id="TIGR01537">
    <property type="entry name" value="portal_HK97"/>
    <property type="match status" value="1"/>
</dbReference>
<evidence type="ECO:0000313" key="1">
    <source>
        <dbReference type="EMBL" id="ERN52834.1"/>
    </source>
</evidence>
<dbReference type="Proteomes" id="UP000017170">
    <property type="component" value="Unassembled WGS sequence"/>
</dbReference>
<dbReference type="Pfam" id="PF04860">
    <property type="entry name" value="Phage_portal"/>
    <property type="match status" value="1"/>
</dbReference>